<accession>A0A2P0VHY8</accession>
<proteinExistence type="predicted"/>
<dbReference type="EMBL" id="MF580759">
    <property type="protein sequence ID" value="ATI19548.1"/>
    <property type="molecule type" value="Genomic_DNA"/>
</dbReference>
<name>A0A2P0VHY8_9CAUD</name>
<gene>
    <name evidence="1" type="ORF">7A5_041</name>
</gene>
<evidence type="ECO:0000313" key="1">
    <source>
        <dbReference type="EMBL" id="ATI19548.1"/>
    </source>
</evidence>
<organism evidence="1 2">
    <name type="scientific">Streptococcus phage 7A5</name>
    <dbReference type="NCBI Taxonomy" id="2041496"/>
    <lineage>
        <taxon>Viruses</taxon>
        <taxon>Duplodnaviria</taxon>
        <taxon>Heunggongvirae</taxon>
        <taxon>Uroviricota</taxon>
        <taxon>Caudoviricetes</taxon>
        <taxon>Aliceevansviridae</taxon>
        <taxon>Moineauvirus</taxon>
        <taxon>Moineauvirus mv7A5</taxon>
    </lineage>
</organism>
<protein>
    <submittedName>
        <fullName evidence="1">Uncharacterized protein</fullName>
    </submittedName>
</protein>
<reference evidence="1 2" key="1">
    <citation type="submission" date="2017-07" db="EMBL/GenBank/DDBJ databases">
        <title>Streptococcus thermophilus phage evolution in an Irish dairy plant.</title>
        <authorList>
            <person name="Mahony J."/>
            <person name="Lavelle K."/>
            <person name="Lugli G.A."/>
            <person name="Ventura M."/>
            <person name="Murphy J."/>
            <person name="Fitzgerald B."/>
            <person name="van Sinderen D."/>
        </authorList>
    </citation>
    <scope>NUCLEOTIDE SEQUENCE [LARGE SCALE GENOMIC DNA]</scope>
</reference>
<sequence length="42" mass="4830">MERSLKKVTYNFNRPPEMALKDAICDSIVTLVVLYLQLGYVP</sequence>
<evidence type="ECO:0000313" key="2">
    <source>
        <dbReference type="Proteomes" id="UP000240249"/>
    </source>
</evidence>
<dbReference type="Proteomes" id="UP000240249">
    <property type="component" value="Segment"/>
</dbReference>
<keyword evidence="2" id="KW-1185">Reference proteome</keyword>